<evidence type="ECO:0000313" key="3">
    <source>
        <dbReference type="EMBL" id="RUO34403.1"/>
    </source>
</evidence>
<dbReference type="PROSITE" id="PS52050">
    <property type="entry name" value="WYL"/>
    <property type="match status" value="1"/>
</dbReference>
<gene>
    <name evidence="3" type="ORF">CWE13_12325</name>
</gene>
<dbReference type="Proteomes" id="UP000286934">
    <property type="component" value="Unassembled WGS sequence"/>
</dbReference>
<proteinExistence type="predicted"/>
<dbReference type="InterPro" id="IPR057727">
    <property type="entry name" value="WCX_dom"/>
</dbReference>
<evidence type="ECO:0000259" key="2">
    <source>
        <dbReference type="Pfam" id="PF25583"/>
    </source>
</evidence>
<organism evidence="3 4">
    <name type="scientific">Aliidiomarina shirensis</name>
    <dbReference type="NCBI Taxonomy" id="1048642"/>
    <lineage>
        <taxon>Bacteria</taxon>
        <taxon>Pseudomonadati</taxon>
        <taxon>Pseudomonadota</taxon>
        <taxon>Gammaproteobacteria</taxon>
        <taxon>Alteromonadales</taxon>
        <taxon>Idiomarinaceae</taxon>
        <taxon>Aliidiomarina</taxon>
    </lineage>
</organism>
<keyword evidence="4" id="KW-1185">Reference proteome</keyword>
<feature type="domain" description="WYL" evidence="1">
    <location>
        <begin position="164"/>
        <end position="232"/>
    </location>
</feature>
<comment type="caution">
    <text evidence="3">The sequence shown here is derived from an EMBL/GenBank/DDBJ whole genome shotgun (WGS) entry which is preliminary data.</text>
</comment>
<sequence>MSKQKGVCMTTNSARMTITRQWELLKLLPNRSPGVTSRDLERALVSEGFEVSKRTVERDLSELRRLFPIICNAKGKPYGWYWAKDASIDMPGLSVAEALSLSLIEQIMKPLIPKSVMDSVQPRFRQAKKTLNGLKSPQKLSCWTEKVAHVPVNLVQQPPAIKPQVLETVQNALLHENVLEVKYQSLRKQEISDLRLHPLGLVQRAAVTYLVASSEPYDQPRLFALQRIEKAKPTDIKATSPDGFSLQNYLDASASQFDSGKDIVLKVRLFSDEVVRSLTESPISDEQEIREDEDGAVLIANVKDSWQIRWWLLSYAELVEVLAPKELRAEAARRLALAAERYANS</sequence>
<feature type="domain" description="WCX" evidence="2">
    <location>
        <begin position="265"/>
        <end position="337"/>
    </location>
</feature>
<dbReference type="EMBL" id="PIPP01000007">
    <property type="protein sequence ID" value="RUO34403.1"/>
    <property type="molecule type" value="Genomic_DNA"/>
</dbReference>
<name>A0A432WKT1_9GAMM</name>
<dbReference type="PANTHER" id="PTHR34580:SF1">
    <property type="entry name" value="PROTEIN PAFC"/>
    <property type="match status" value="1"/>
</dbReference>
<dbReference type="Pfam" id="PF13280">
    <property type="entry name" value="WYL"/>
    <property type="match status" value="1"/>
</dbReference>
<evidence type="ECO:0000313" key="4">
    <source>
        <dbReference type="Proteomes" id="UP000286934"/>
    </source>
</evidence>
<dbReference type="AlphaFoldDB" id="A0A432WKT1"/>
<protein>
    <submittedName>
        <fullName evidence="3">WYL domain-containing protein</fullName>
    </submittedName>
</protein>
<dbReference type="InterPro" id="IPR051534">
    <property type="entry name" value="CBASS_pafABC_assoc_protein"/>
</dbReference>
<dbReference type="Pfam" id="PF25583">
    <property type="entry name" value="WCX"/>
    <property type="match status" value="1"/>
</dbReference>
<reference evidence="4" key="1">
    <citation type="journal article" date="2018" name="Front. Microbiol.">
        <title>Genome-Based Analysis Reveals the Taxonomy and Diversity of the Family Idiomarinaceae.</title>
        <authorList>
            <person name="Liu Y."/>
            <person name="Lai Q."/>
            <person name="Shao Z."/>
        </authorList>
    </citation>
    <scope>NUCLEOTIDE SEQUENCE [LARGE SCALE GENOMIC DNA]</scope>
    <source>
        <strain evidence="4">AIS</strain>
    </source>
</reference>
<dbReference type="PANTHER" id="PTHR34580">
    <property type="match status" value="1"/>
</dbReference>
<dbReference type="InterPro" id="IPR026881">
    <property type="entry name" value="WYL_dom"/>
</dbReference>
<evidence type="ECO:0000259" key="1">
    <source>
        <dbReference type="Pfam" id="PF13280"/>
    </source>
</evidence>
<accession>A0A432WKT1</accession>